<evidence type="ECO:0000313" key="2">
    <source>
        <dbReference type="EMBL" id="MEJ1154674.1"/>
    </source>
</evidence>
<dbReference type="PANTHER" id="PTHR42951:SF4">
    <property type="entry name" value="ACYL-COENZYME A THIOESTERASE MBLAC2"/>
    <property type="match status" value="1"/>
</dbReference>
<dbReference type="InterPro" id="IPR050855">
    <property type="entry name" value="NDM-1-like"/>
</dbReference>
<proteinExistence type="predicted"/>
<dbReference type="PANTHER" id="PTHR42951">
    <property type="entry name" value="METALLO-BETA-LACTAMASE DOMAIN-CONTAINING"/>
    <property type="match status" value="1"/>
</dbReference>
<dbReference type="Gene3D" id="3.60.15.10">
    <property type="entry name" value="Ribonuclease Z/Hydroxyacylglutathione hydrolase-like"/>
    <property type="match status" value="1"/>
</dbReference>
<evidence type="ECO:0000313" key="3">
    <source>
        <dbReference type="Proteomes" id="UP001368654"/>
    </source>
</evidence>
<dbReference type="SMART" id="SM00849">
    <property type="entry name" value="Lactamase_B"/>
    <property type="match status" value="1"/>
</dbReference>
<dbReference type="InterPro" id="IPR036866">
    <property type="entry name" value="RibonucZ/Hydroxyglut_hydro"/>
</dbReference>
<sequence length="295" mass="31623">MTVTELAENVLVVDVAMSAHLSTKIIALTGERTVLIDSGTKDAGPSTLLACLRERRVAPITEIFCTHFHHDHIGGLTQLVEESGAVVLAHAAECGLIADPSAFGEALSRSRLHGAAIPSGSSVNVRAIWDGYSLEVGGRRWEALHVPGHTWGHLAFWNEDESILIAGDAVQGVGVPFRGVTGQGTGIPYYVDPHAYLDSLDRMRALQPEVLVTAHENPAWDGTILRGPDIDSALAASAVEVERIDAMVRRCEKSGLGDVESVVAHVCHSYETSPTLQAAVTVRAHLARVRRDRSL</sequence>
<accession>A0ABU8LS26</accession>
<keyword evidence="3" id="KW-1185">Reference proteome</keyword>
<dbReference type="InterPro" id="IPR001279">
    <property type="entry name" value="Metallo-B-lactamas"/>
</dbReference>
<feature type="domain" description="Metallo-beta-lactamase" evidence="1">
    <location>
        <begin position="22"/>
        <end position="215"/>
    </location>
</feature>
<organism evidence="2 3">
    <name type="scientific">Microbacterium marmarense</name>
    <dbReference type="NCBI Taxonomy" id="3122051"/>
    <lineage>
        <taxon>Bacteria</taxon>
        <taxon>Bacillati</taxon>
        <taxon>Actinomycetota</taxon>
        <taxon>Actinomycetes</taxon>
        <taxon>Micrococcales</taxon>
        <taxon>Microbacteriaceae</taxon>
        <taxon>Microbacterium</taxon>
    </lineage>
</organism>
<comment type="caution">
    <text evidence="2">The sequence shown here is derived from an EMBL/GenBank/DDBJ whole genome shotgun (WGS) entry which is preliminary data.</text>
</comment>
<dbReference type="SUPFAM" id="SSF56281">
    <property type="entry name" value="Metallo-hydrolase/oxidoreductase"/>
    <property type="match status" value="1"/>
</dbReference>
<name>A0ABU8LS26_9MICO</name>
<dbReference type="EMBL" id="JBBDGL010000001">
    <property type="protein sequence ID" value="MEJ1154674.1"/>
    <property type="molecule type" value="Genomic_DNA"/>
</dbReference>
<reference evidence="2 3" key="1">
    <citation type="submission" date="2024-02" db="EMBL/GenBank/DDBJ databases">
        <authorList>
            <person name="Saticioglu I.B."/>
        </authorList>
    </citation>
    <scope>NUCLEOTIDE SEQUENCE [LARGE SCALE GENOMIC DNA]</scope>
    <source>
        <strain evidence="2 3">Mu-86</strain>
    </source>
</reference>
<evidence type="ECO:0000259" key="1">
    <source>
        <dbReference type="SMART" id="SM00849"/>
    </source>
</evidence>
<gene>
    <name evidence="2" type="ORF">WDU96_03550</name>
</gene>
<dbReference type="Pfam" id="PF00753">
    <property type="entry name" value="Lactamase_B"/>
    <property type="match status" value="1"/>
</dbReference>
<protein>
    <submittedName>
        <fullName evidence="2">MBL fold metallo-hydrolase</fullName>
    </submittedName>
</protein>
<dbReference type="Proteomes" id="UP001368654">
    <property type="component" value="Unassembled WGS sequence"/>
</dbReference>
<dbReference type="RefSeq" id="WP_337337108.1">
    <property type="nucleotide sequence ID" value="NZ_JBBDGL010000001.1"/>
</dbReference>